<sequence>MDQSKLSLCAQSCKDSGTRHSGAHLTRLPGVSHYRSRTNVRSQRSSSMAGSPPFRRPLSDVGSAPTYVSPHRDLYPEFFTSTKIIMYVEHPANLCPVICTSRKEPAMLIKLSEADTAVWRQFAVAMPMAMASGTRHHRFRVSKANSRRRFAVTTRGAVDAAPNSLENSRRRSLLGQPWILCLTMGVRLIQRDIRVVGIVNNFRMKAQGTPKKIHGERHAADVHVEVTGKSLDDSFDGRLMTFEHACPKSDAEALIFAAPLSAIAFLSQ</sequence>
<dbReference type="EMBL" id="BGZK01001870">
    <property type="protein sequence ID" value="GBP87595.1"/>
    <property type="molecule type" value="Genomic_DNA"/>
</dbReference>
<reference evidence="2 3" key="1">
    <citation type="journal article" date="2019" name="Commun. Biol.">
        <title>The bagworm genome reveals a unique fibroin gene that provides high tensile strength.</title>
        <authorList>
            <person name="Kono N."/>
            <person name="Nakamura H."/>
            <person name="Ohtoshi R."/>
            <person name="Tomita M."/>
            <person name="Numata K."/>
            <person name="Arakawa K."/>
        </authorList>
    </citation>
    <scope>NUCLEOTIDE SEQUENCE [LARGE SCALE GENOMIC DNA]</scope>
</reference>
<proteinExistence type="predicted"/>
<accession>A0A4C1ZM38</accession>
<evidence type="ECO:0000313" key="2">
    <source>
        <dbReference type="EMBL" id="GBP87595.1"/>
    </source>
</evidence>
<feature type="compositionally biased region" description="Polar residues" evidence="1">
    <location>
        <begin position="37"/>
        <end position="49"/>
    </location>
</feature>
<protein>
    <submittedName>
        <fullName evidence="2">Uncharacterized protein</fullName>
    </submittedName>
</protein>
<evidence type="ECO:0000256" key="1">
    <source>
        <dbReference type="SAM" id="MobiDB-lite"/>
    </source>
</evidence>
<feature type="region of interest" description="Disordered" evidence="1">
    <location>
        <begin position="13"/>
        <end position="60"/>
    </location>
</feature>
<gene>
    <name evidence="2" type="ORF">EVAR_99650_1</name>
</gene>
<dbReference type="AlphaFoldDB" id="A0A4C1ZM38"/>
<keyword evidence="3" id="KW-1185">Reference proteome</keyword>
<evidence type="ECO:0000313" key="3">
    <source>
        <dbReference type="Proteomes" id="UP000299102"/>
    </source>
</evidence>
<comment type="caution">
    <text evidence="2">The sequence shown here is derived from an EMBL/GenBank/DDBJ whole genome shotgun (WGS) entry which is preliminary data.</text>
</comment>
<dbReference type="Proteomes" id="UP000299102">
    <property type="component" value="Unassembled WGS sequence"/>
</dbReference>
<name>A0A4C1ZM38_EUMVA</name>
<organism evidence="2 3">
    <name type="scientific">Eumeta variegata</name>
    <name type="common">Bagworm moth</name>
    <name type="synonym">Eumeta japonica</name>
    <dbReference type="NCBI Taxonomy" id="151549"/>
    <lineage>
        <taxon>Eukaryota</taxon>
        <taxon>Metazoa</taxon>
        <taxon>Ecdysozoa</taxon>
        <taxon>Arthropoda</taxon>
        <taxon>Hexapoda</taxon>
        <taxon>Insecta</taxon>
        <taxon>Pterygota</taxon>
        <taxon>Neoptera</taxon>
        <taxon>Endopterygota</taxon>
        <taxon>Lepidoptera</taxon>
        <taxon>Glossata</taxon>
        <taxon>Ditrysia</taxon>
        <taxon>Tineoidea</taxon>
        <taxon>Psychidae</taxon>
        <taxon>Oiketicinae</taxon>
        <taxon>Eumeta</taxon>
    </lineage>
</organism>